<reference evidence="2" key="2">
    <citation type="journal article" date="2017" name="Nat. Plants">
        <title>The Aegilops tauschii genome reveals multiple impacts of transposons.</title>
        <authorList>
            <person name="Zhao G."/>
            <person name="Zou C."/>
            <person name="Li K."/>
            <person name="Wang K."/>
            <person name="Li T."/>
            <person name="Gao L."/>
            <person name="Zhang X."/>
            <person name="Wang H."/>
            <person name="Yang Z."/>
            <person name="Liu X."/>
            <person name="Jiang W."/>
            <person name="Mao L."/>
            <person name="Kong X."/>
            <person name="Jiao Y."/>
            <person name="Jia J."/>
        </authorList>
    </citation>
    <scope>NUCLEOTIDE SEQUENCE [LARGE SCALE GENOMIC DNA]</scope>
    <source>
        <strain evidence="2">cv. AL8/78</strain>
    </source>
</reference>
<evidence type="ECO:0000313" key="2">
    <source>
        <dbReference type="Proteomes" id="UP000015105"/>
    </source>
</evidence>
<dbReference type="AlphaFoldDB" id="A0A453JRK8"/>
<proteinExistence type="predicted"/>
<protein>
    <submittedName>
        <fullName evidence="1">Uncharacterized protein</fullName>
    </submittedName>
</protein>
<evidence type="ECO:0000313" key="1">
    <source>
        <dbReference type="EnsemblPlants" id="AET5Gv20172300.24"/>
    </source>
</evidence>
<keyword evidence="2" id="KW-1185">Reference proteome</keyword>
<organism evidence="1 2">
    <name type="scientific">Aegilops tauschii subsp. strangulata</name>
    <name type="common">Goatgrass</name>
    <dbReference type="NCBI Taxonomy" id="200361"/>
    <lineage>
        <taxon>Eukaryota</taxon>
        <taxon>Viridiplantae</taxon>
        <taxon>Streptophyta</taxon>
        <taxon>Embryophyta</taxon>
        <taxon>Tracheophyta</taxon>
        <taxon>Spermatophyta</taxon>
        <taxon>Magnoliopsida</taxon>
        <taxon>Liliopsida</taxon>
        <taxon>Poales</taxon>
        <taxon>Poaceae</taxon>
        <taxon>BOP clade</taxon>
        <taxon>Pooideae</taxon>
        <taxon>Triticodae</taxon>
        <taxon>Triticeae</taxon>
        <taxon>Triticinae</taxon>
        <taxon>Aegilops</taxon>
    </lineage>
</organism>
<accession>A0A453JRK8</accession>
<reference evidence="2" key="1">
    <citation type="journal article" date="2014" name="Science">
        <title>Ancient hybridizations among the ancestral genomes of bread wheat.</title>
        <authorList>
            <consortium name="International Wheat Genome Sequencing Consortium,"/>
            <person name="Marcussen T."/>
            <person name="Sandve S.R."/>
            <person name="Heier L."/>
            <person name="Spannagl M."/>
            <person name="Pfeifer M."/>
            <person name="Jakobsen K.S."/>
            <person name="Wulff B.B."/>
            <person name="Steuernagel B."/>
            <person name="Mayer K.F."/>
            <person name="Olsen O.A."/>
        </authorList>
    </citation>
    <scope>NUCLEOTIDE SEQUENCE [LARGE SCALE GENOMIC DNA]</scope>
    <source>
        <strain evidence="2">cv. AL8/78</strain>
    </source>
</reference>
<name>A0A453JRK8_AEGTS</name>
<reference evidence="1" key="4">
    <citation type="submission" date="2019-03" db="UniProtKB">
        <authorList>
            <consortium name="EnsemblPlants"/>
        </authorList>
    </citation>
    <scope>IDENTIFICATION</scope>
</reference>
<dbReference type="Proteomes" id="UP000015105">
    <property type="component" value="Chromosome 5D"/>
</dbReference>
<sequence>MLGSHLQLFHFFDRFFPFLMEYNFTRYFFMKSLTDRRIC</sequence>
<reference evidence="1" key="3">
    <citation type="journal article" date="2017" name="Nature">
        <title>Genome sequence of the progenitor of the wheat D genome Aegilops tauschii.</title>
        <authorList>
            <person name="Luo M.C."/>
            <person name="Gu Y.Q."/>
            <person name="Puiu D."/>
            <person name="Wang H."/>
            <person name="Twardziok S.O."/>
            <person name="Deal K.R."/>
            <person name="Huo N."/>
            <person name="Zhu T."/>
            <person name="Wang L."/>
            <person name="Wang Y."/>
            <person name="McGuire P.E."/>
            <person name="Liu S."/>
            <person name="Long H."/>
            <person name="Ramasamy R.K."/>
            <person name="Rodriguez J.C."/>
            <person name="Van S.L."/>
            <person name="Yuan L."/>
            <person name="Wang Z."/>
            <person name="Xia Z."/>
            <person name="Xiao L."/>
            <person name="Anderson O.D."/>
            <person name="Ouyang S."/>
            <person name="Liang Y."/>
            <person name="Zimin A.V."/>
            <person name="Pertea G."/>
            <person name="Qi P."/>
            <person name="Bennetzen J.L."/>
            <person name="Dai X."/>
            <person name="Dawson M.W."/>
            <person name="Muller H.G."/>
            <person name="Kugler K."/>
            <person name="Rivarola-Duarte L."/>
            <person name="Spannagl M."/>
            <person name="Mayer K.F.X."/>
            <person name="Lu F.H."/>
            <person name="Bevan M.W."/>
            <person name="Leroy P."/>
            <person name="Li P."/>
            <person name="You F.M."/>
            <person name="Sun Q."/>
            <person name="Liu Z."/>
            <person name="Lyons E."/>
            <person name="Wicker T."/>
            <person name="Salzberg S.L."/>
            <person name="Devos K.M."/>
            <person name="Dvorak J."/>
        </authorList>
    </citation>
    <scope>NUCLEOTIDE SEQUENCE [LARGE SCALE GENOMIC DNA]</scope>
    <source>
        <strain evidence="1">cv. AL8/78</strain>
    </source>
</reference>
<dbReference type="Gramene" id="AET5Gv20172300.24">
    <property type="protein sequence ID" value="AET5Gv20172300.24"/>
    <property type="gene ID" value="AET5Gv20172300"/>
</dbReference>
<dbReference type="EnsemblPlants" id="AET5Gv20172300.24">
    <property type="protein sequence ID" value="AET5Gv20172300.24"/>
    <property type="gene ID" value="AET5Gv20172300"/>
</dbReference>
<reference evidence="1" key="5">
    <citation type="journal article" date="2021" name="G3 (Bethesda)">
        <title>Aegilops tauschii genome assembly Aet v5.0 features greater sequence contiguity and improved annotation.</title>
        <authorList>
            <person name="Wang L."/>
            <person name="Zhu T."/>
            <person name="Rodriguez J.C."/>
            <person name="Deal K.R."/>
            <person name="Dubcovsky J."/>
            <person name="McGuire P.E."/>
            <person name="Lux T."/>
            <person name="Spannagl M."/>
            <person name="Mayer K.F.X."/>
            <person name="Baldrich P."/>
            <person name="Meyers B.C."/>
            <person name="Huo N."/>
            <person name="Gu Y.Q."/>
            <person name="Zhou H."/>
            <person name="Devos K.M."/>
            <person name="Bennetzen J.L."/>
            <person name="Unver T."/>
            <person name="Budak H."/>
            <person name="Gulick P.J."/>
            <person name="Galiba G."/>
            <person name="Kalapos B."/>
            <person name="Nelson D.R."/>
            <person name="Li P."/>
            <person name="You F.M."/>
            <person name="Luo M.C."/>
            <person name="Dvorak J."/>
        </authorList>
    </citation>
    <scope>NUCLEOTIDE SEQUENCE [LARGE SCALE GENOMIC DNA]</scope>
    <source>
        <strain evidence="1">cv. AL8/78</strain>
    </source>
</reference>